<dbReference type="Gene3D" id="1.10.510.10">
    <property type="entry name" value="Transferase(Phosphotransferase) domain 1"/>
    <property type="match status" value="1"/>
</dbReference>
<dbReference type="GO" id="GO:0005524">
    <property type="term" value="F:ATP binding"/>
    <property type="evidence" value="ECO:0007669"/>
    <property type="project" value="InterPro"/>
</dbReference>
<dbReference type="Pfam" id="PF26616">
    <property type="entry name" value="CorA-like"/>
    <property type="match status" value="1"/>
</dbReference>
<dbReference type="RefSeq" id="XP_033427749.1">
    <property type="nucleotide sequence ID" value="XM_033568943.1"/>
</dbReference>
<comment type="caution">
    <text evidence="2">The sequence shown here is derived from an EMBL/GenBank/DDBJ whole genome shotgun (WGS) entry which is preliminary data.</text>
</comment>
<dbReference type="InterPro" id="IPR011009">
    <property type="entry name" value="Kinase-like_dom_sf"/>
</dbReference>
<dbReference type="VEuPathDB" id="FungiDB:EYZ11_007504"/>
<name>A0A5M9MN37_9EURO</name>
<dbReference type="PANTHER" id="PTHR24359:SF1">
    <property type="entry name" value="INHIBITOR OF NUCLEAR FACTOR KAPPA-B KINASE EPSILON SUBUNIT HOMOLOG 1-RELATED"/>
    <property type="match status" value="1"/>
</dbReference>
<evidence type="ECO:0000259" key="1">
    <source>
        <dbReference type="PROSITE" id="PS50011"/>
    </source>
</evidence>
<sequence>MGPSSAPSCTDYHLAEKIGSKTEDLFKSRADRPQLEVTAYDRKRDETQRWSLQIKWETSINELSQLGVFTEDNDACTHIYTIRHLRSWTTLNISRELFEHLLATHNVFPHFWKTVLTFGRKTEENEYAFPPFRARSSHTAHGKIDELTYVIRRVERNNRHVEQGVSPWSIRQTGVYHQLRYGDNASQSTSVFILVAPSRAAEEDIACCLQETTQGNDIMKPSFAVHEQLVVDSLRGWMEYMAWLEEESKQKSNRVLVSDIDSKKIYFNADDRQRLKQLEDYITDLIVILQTMYDTVRRIGKICERCCEISCGDVCSCSYMVEEFGEHAAEAQLYLQRAEVLKARVRSTEQLLSDLLGYEETRALKRLAEISHEESHNITELTKRSVQDAAAVKRLTIVGLVYLPTTIVARQPRITTEPRVVKGIDDGLRPPCAPGLCRESSTASSRSVQTELSDPDPALAQLQTDLMARLEMCPLDGLPWFVPKSSLDILVKEETVRNILVGGRLVPLDRVEETAQEILQHARNLFAVLVDQDKIRYISGFLEEGIGDKDLPFIRQMNKGAQKLMLETSHHRHIKTLENWDQGSLRILETEQYRMLAPVLHFRGHHEFTEFQTLPYVSLDAENQRGCTAEGGYAEVFQARIHPDHHDFWERPTDEDKGPLVAIKRLYSSHKSSFITERRFHEALGATNCHSHLINLLCTYRKGEKYHLVFPWADGTLREYWRRSPAPSFSSQTLLWSFKQMVGIASGLSLIHEFSVPADSPDSTLFGRHGDIKADNILWFSTFQGCDDPDGILQIADMGLASIHRRGSRSNVNPATVIVPSTYSPPDAFRGRRISRAWDVWSLGCMYLEFVTWILCGYEAIEEFSSLRGSEDEDPEFEFSSDCFYTADFNGIRLSVFEWVDFLRNHDHSSAAIHHLLDLIMEEMIVLEPQRRSRSQRILQRLSEIYNHVQDNPEYLLQPVSDGQPLLE</sequence>
<dbReference type="GO" id="GO:0004674">
    <property type="term" value="F:protein serine/threonine kinase activity"/>
    <property type="evidence" value="ECO:0007669"/>
    <property type="project" value="TreeGrafter"/>
</dbReference>
<dbReference type="PANTHER" id="PTHR24359">
    <property type="entry name" value="SERINE/THREONINE-PROTEIN KINASE SBK1"/>
    <property type="match status" value="1"/>
</dbReference>
<proteinExistence type="predicted"/>
<accession>A0A5M9MN37</accession>
<dbReference type="Proteomes" id="UP000324241">
    <property type="component" value="Unassembled WGS sequence"/>
</dbReference>
<feature type="domain" description="Protein kinase" evidence="1">
    <location>
        <begin position="622"/>
        <end position="946"/>
    </location>
</feature>
<dbReference type="CDD" id="cd00180">
    <property type="entry name" value="PKc"/>
    <property type="match status" value="1"/>
</dbReference>
<organism evidence="2 3">
    <name type="scientific">Aspergillus tanneri</name>
    <dbReference type="NCBI Taxonomy" id="1220188"/>
    <lineage>
        <taxon>Eukaryota</taxon>
        <taxon>Fungi</taxon>
        <taxon>Dikarya</taxon>
        <taxon>Ascomycota</taxon>
        <taxon>Pezizomycotina</taxon>
        <taxon>Eurotiomycetes</taxon>
        <taxon>Eurotiomycetidae</taxon>
        <taxon>Eurotiales</taxon>
        <taxon>Aspergillaceae</taxon>
        <taxon>Aspergillus</taxon>
        <taxon>Aspergillus subgen. Circumdati</taxon>
    </lineage>
</organism>
<reference evidence="2 3" key="1">
    <citation type="submission" date="2019-08" db="EMBL/GenBank/DDBJ databases">
        <title>The genome sequence of a newly discovered highly antifungal drug resistant Aspergillus species, Aspergillus tanneri NIH 1004.</title>
        <authorList>
            <person name="Mounaud S."/>
            <person name="Singh I."/>
            <person name="Joardar V."/>
            <person name="Pakala S."/>
            <person name="Pakala S."/>
            <person name="Venepally P."/>
            <person name="Chung J.K."/>
            <person name="Losada L."/>
            <person name="Nierman W.C."/>
        </authorList>
    </citation>
    <scope>NUCLEOTIDE SEQUENCE [LARGE SCALE GENOMIC DNA]</scope>
    <source>
        <strain evidence="2 3">NIH1004</strain>
    </source>
</reference>
<dbReference type="SUPFAM" id="SSF56112">
    <property type="entry name" value="Protein kinase-like (PK-like)"/>
    <property type="match status" value="1"/>
</dbReference>
<dbReference type="PROSITE" id="PS50011">
    <property type="entry name" value="PROTEIN_KINASE_DOM"/>
    <property type="match status" value="1"/>
</dbReference>
<evidence type="ECO:0000313" key="2">
    <source>
        <dbReference type="EMBL" id="KAA8648388.1"/>
    </source>
</evidence>
<dbReference type="GeneID" id="54326975"/>
<dbReference type="SMART" id="SM00220">
    <property type="entry name" value="S_TKc"/>
    <property type="match status" value="1"/>
</dbReference>
<protein>
    <recommendedName>
        <fullName evidence="1">Protein kinase domain-containing protein</fullName>
    </recommendedName>
</protein>
<gene>
    <name evidence="2" type="ORF">ATNIH1004_004273</name>
</gene>
<dbReference type="AlphaFoldDB" id="A0A5M9MN37"/>
<evidence type="ECO:0000313" key="3">
    <source>
        <dbReference type="Proteomes" id="UP000324241"/>
    </source>
</evidence>
<dbReference type="OrthoDB" id="1046782at2759"/>
<dbReference type="InterPro" id="IPR058257">
    <property type="entry name" value="CorA-like_dom"/>
</dbReference>
<dbReference type="InterPro" id="IPR000719">
    <property type="entry name" value="Prot_kinase_dom"/>
</dbReference>
<dbReference type="Pfam" id="PF00069">
    <property type="entry name" value="Pkinase"/>
    <property type="match status" value="1"/>
</dbReference>
<dbReference type="EMBL" id="QUQM01000003">
    <property type="protein sequence ID" value="KAA8648388.1"/>
    <property type="molecule type" value="Genomic_DNA"/>
</dbReference>
<dbReference type="VEuPathDB" id="FungiDB:EYZ11_007508"/>